<dbReference type="RefSeq" id="WP_077276545.1">
    <property type="nucleotide sequence ID" value="NZ_CP019609.1"/>
</dbReference>
<dbReference type="PROSITE" id="PS51165">
    <property type="entry name" value="THUMP"/>
    <property type="match status" value="1"/>
</dbReference>
<dbReference type="CDD" id="cd11715">
    <property type="entry name" value="THUMP_AdoMetMT"/>
    <property type="match status" value="1"/>
</dbReference>
<proteinExistence type="predicted"/>
<dbReference type="PROSITE" id="PS01261">
    <property type="entry name" value="UPF0020"/>
    <property type="match status" value="1"/>
</dbReference>
<name>A0A1Q2D894_9ENTE</name>
<reference evidence="5 6" key="1">
    <citation type="journal article" date="2010" name="Int. J. Syst. Evol. Microbiol.">
        <title>Vagococcus penaei sp. nov., isolated from spoilage microbiota of cooked shrimp (Penaeus vannamei).</title>
        <authorList>
            <person name="Jaffres E."/>
            <person name="Prevost H."/>
            <person name="Rossero A."/>
            <person name="Joffraud J.J."/>
            <person name="Dousset X."/>
        </authorList>
    </citation>
    <scope>NUCLEOTIDE SEQUENCE [LARGE SCALE GENOMIC DNA]</scope>
    <source>
        <strain evidence="5 6">CD276</strain>
    </source>
</reference>
<dbReference type="SMART" id="SM00981">
    <property type="entry name" value="THUMP"/>
    <property type="match status" value="1"/>
</dbReference>
<gene>
    <name evidence="5" type="ORF">BW732_09640</name>
</gene>
<dbReference type="Pfam" id="PF01170">
    <property type="entry name" value="UPF0020"/>
    <property type="match status" value="1"/>
</dbReference>
<dbReference type="InterPro" id="IPR000241">
    <property type="entry name" value="RlmKL-like_Mtase"/>
</dbReference>
<dbReference type="AlphaFoldDB" id="A0A1Q2D894"/>
<keyword evidence="2 5" id="KW-0808">Transferase</keyword>
<dbReference type="PANTHER" id="PTHR47313">
    <property type="entry name" value="RIBOSOMAL RNA LARGE SUBUNIT METHYLTRANSFERASE K/L"/>
    <property type="match status" value="1"/>
</dbReference>
<keyword evidence="1 5" id="KW-0489">Methyltransferase</keyword>
<dbReference type="SUPFAM" id="SSF53335">
    <property type="entry name" value="S-adenosyl-L-methionine-dependent methyltransferases"/>
    <property type="match status" value="1"/>
</dbReference>
<dbReference type="STRING" id="633807.BW732_09640"/>
<dbReference type="EMBL" id="CP019609">
    <property type="protein sequence ID" value="AQP54463.1"/>
    <property type="molecule type" value="Genomic_DNA"/>
</dbReference>
<dbReference type="Proteomes" id="UP000188246">
    <property type="component" value="Chromosome"/>
</dbReference>
<accession>A0A1Q2D894</accession>
<keyword evidence="3" id="KW-0694">RNA-binding</keyword>
<dbReference type="InterPro" id="IPR002052">
    <property type="entry name" value="DNA_methylase_N6_adenine_CS"/>
</dbReference>
<dbReference type="PROSITE" id="PS00092">
    <property type="entry name" value="N6_MTASE"/>
    <property type="match status" value="1"/>
</dbReference>
<dbReference type="PANTHER" id="PTHR47313:SF1">
    <property type="entry name" value="RIBOSOMAL RNA LARGE SUBUNIT METHYLTRANSFERASE K_L"/>
    <property type="match status" value="1"/>
</dbReference>
<dbReference type="GO" id="GO:0070043">
    <property type="term" value="F:rRNA (guanine-N7-)-methyltransferase activity"/>
    <property type="evidence" value="ECO:0007669"/>
    <property type="project" value="TreeGrafter"/>
</dbReference>
<keyword evidence="6" id="KW-1185">Reference proteome</keyword>
<dbReference type="InterPro" id="IPR054170">
    <property type="entry name" value="RlmL_1st"/>
</dbReference>
<dbReference type="Pfam" id="PF22020">
    <property type="entry name" value="RlmL_1st"/>
    <property type="match status" value="1"/>
</dbReference>
<dbReference type="KEGG" id="vpi:BW732_09640"/>
<evidence type="ECO:0000256" key="2">
    <source>
        <dbReference type="ARBA" id="ARBA00022679"/>
    </source>
</evidence>
<dbReference type="InterPro" id="IPR053943">
    <property type="entry name" value="RlmKL-like_Mtase_CS"/>
</dbReference>
<protein>
    <submittedName>
        <fullName evidence="5">RNA methyltransferase</fullName>
    </submittedName>
</protein>
<sequence>MKTFKLMATAASGIEALVGKELRNLGIECEVENGRAIFHGDLTTIMTANLWLRTADRIKIIVGEFTATTFEELFEQTKALPWEDFLPMDAEFPVAGKSIKSTLFSVSDCQAITKKAIVSRLSEYYSRYGRLPETGAKFPLEVALLKDKVTITLDTTGPSLFKRGYRTEKGGAPLKENMAAAIIEVTNWRKDRPFYDPVCGSGTFCIEAALIGHNIAPGSNREFLMETWPWFDKQVAAEVRADAESKADYDIKLDIMGTDIDGRMIEIAKANAAEIGLGDSIVFKQMKLSDFTTTKECGVIVANPPYGERLGDEESVQRLYKETGQIYRPLKTWSKYILTSDLSFETHYGARATKKRKLYNGALRTDLFQYWGTRPPRKERAVNDTNNGN</sequence>
<dbReference type="Gene3D" id="3.40.50.150">
    <property type="entry name" value="Vaccinia Virus protein VP39"/>
    <property type="match status" value="1"/>
</dbReference>
<evidence type="ECO:0000256" key="3">
    <source>
        <dbReference type="PROSITE-ProRule" id="PRU00529"/>
    </source>
</evidence>
<feature type="domain" description="THUMP" evidence="4">
    <location>
        <begin position="44"/>
        <end position="155"/>
    </location>
</feature>
<dbReference type="Gene3D" id="3.30.2130.30">
    <property type="match status" value="1"/>
</dbReference>
<evidence type="ECO:0000313" key="5">
    <source>
        <dbReference type="EMBL" id="AQP54463.1"/>
    </source>
</evidence>
<dbReference type="GO" id="GO:0003723">
    <property type="term" value="F:RNA binding"/>
    <property type="evidence" value="ECO:0007669"/>
    <property type="project" value="UniProtKB-UniRule"/>
</dbReference>
<dbReference type="InterPro" id="IPR004114">
    <property type="entry name" value="THUMP_dom"/>
</dbReference>
<dbReference type="Pfam" id="PF02926">
    <property type="entry name" value="THUMP"/>
    <property type="match status" value="1"/>
</dbReference>
<evidence type="ECO:0000256" key="1">
    <source>
        <dbReference type="ARBA" id="ARBA00022603"/>
    </source>
</evidence>
<dbReference type="GO" id="GO:0008990">
    <property type="term" value="F:rRNA (guanine-N2-)-methyltransferase activity"/>
    <property type="evidence" value="ECO:0007669"/>
    <property type="project" value="TreeGrafter"/>
</dbReference>
<dbReference type="InterPro" id="IPR029063">
    <property type="entry name" value="SAM-dependent_MTases_sf"/>
</dbReference>
<evidence type="ECO:0000313" key="6">
    <source>
        <dbReference type="Proteomes" id="UP000188246"/>
    </source>
</evidence>
<evidence type="ECO:0000259" key="4">
    <source>
        <dbReference type="PROSITE" id="PS51165"/>
    </source>
</evidence>
<organism evidence="5 6">
    <name type="scientific">Vagococcus penaei</name>
    <dbReference type="NCBI Taxonomy" id="633807"/>
    <lineage>
        <taxon>Bacteria</taxon>
        <taxon>Bacillati</taxon>
        <taxon>Bacillota</taxon>
        <taxon>Bacilli</taxon>
        <taxon>Lactobacillales</taxon>
        <taxon>Enterococcaceae</taxon>
        <taxon>Vagococcus</taxon>
    </lineage>
</organism>